<comment type="function">
    <text evidence="9">Ubiquitin-like modifier protein which binds to a number of as yet unidentified target proteins.</text>
</comment>
<protein>
    <recommendedName>
        <fullName evidence="3">Ubiquitin-fold modifier 1</fullName>
    </recommendedName>
</protein>
<gene>
    <name evidence="10" type="ORF">QBZ16_003185</name>
</gene>
<dbReference type="GO" id="GO:0071569">
    <property type="term" value="P:protein ufmylation"/>
    <property type="evidence" value="ECO:0007669"/>
    <property type="project" value="InterPro"/>
</dbReference>
<dbReference type="Pfam" id="PF03671">
    <property type="entry name" value="Ufm1"/>
    <property type="match status" value="1"/>
</dbReference>
<dbReference type="InterPro" id="IPR005375">
    <property type="entry name" value="UFM1"/>
</dbReference>
<reference evidence="10" key="1">
    <citation type="submission" date="2021-01" db="EMBL/GenBank/DDBJ databases">
        <authorList>
            <person name="Eckstrom K.M.E."/>
        </authorList>
    </citation>
    <scope>NUCLEOTIDE SEQUENCE</scope>
    <source>
        <strain evidence="10">UVCC 0001</strain>
    </source>
</reference>
<dbReference type="CDD" id="cd01766">
    <property type="entry name" value="Ubl_UFM1"/>
    <property type="match status" value="1"/>
</dbReference>
<dbReference type="FunFam" id="3.10.20.90:FF:000044">
    <property type="entry name" value="Ubiquitin-fold modifier 1"/>
    <property type="match status" value="1"/>
</dbReference>
<dbReference type="Pfam" id="PF13531">
    <property type="entry name" value="SBP_bac_11"/>
    <property type="match status" value="1"/>
</dbReference>
<evidence type="ECO:0000256" key="4">
    <source>
        <dbReference type="ARBA" id="ARBA00022448"/>
    </source>
</evidence>
<evidence type="ECO:0000256" key="8">
    <source>
        <dbReference type="ARBA" id="ARBA00022786"/>
    </source>
</evidence>
<organism evidence="10 11">
    <name type="scientific">Prototheca wickerhamii</name>
    <dbReference type="NCBI Taxonomy" id="3111"/>
    <lineage>
        <taxon>Eukaryota</taxon>
        <taxon>Viridiplantae</taxon>
        <taxon>Chlorophyta</taxon>
        <taxon>core chlorophytes</taxon>
        <taxon>Trebouxiophyceae</taxon>
        <taxon>Chlorellales</taxon>
        <taxon>Chlorellaceae</taxon>
        <taxon>Prototheca</taxon>
    </lineage>
</organism>
<keyword evidence="11" id="KW-1185">Reference proteome</keyword>
<dbReference type="Gene3D" id="3.40.190.10">
    <property type="entry name" value="Periplasmic binding protein-like II"/>
    <property type="match status" value="2"/>
</dbReference>
<keyword evidence="4" id="KW-0813">Transport</keyword>
<dbReference type="PANTHER" id="PTHR30368">
    <property type="entry name" value="SULFATE-BINDING PROTEIN"/>
    <property type="match status" value="1"/>
</dbReference>
<dbReference type="EMBL" id="JASFZW010000004">
    <property type="protein sequence ID" value="KAK2078345.1"/>
    <property type="molecule type" value="Genomic_DNA"/>
</dbReference>
<evidence type="ECO:0000256" key="9">
    <source>
        <dbReference type="ARBA" id="ARBA00055867"/>
    </source>
</evidence>
<dbReference type="SUPFAM" id="SSF53850">
    <property type="entry name" value="Periplasmic binding protein-like II"/>
    <property type="match status" value="1"/>
</dbReference>
<comment type="subcellular location">
    <subcellularLocation>
        <location evidence="1">Periplasm</location>
    </subcellularLocation>
</comment>
<dbReference type="Gene3D" id="3.10.20.90">
    <property type="entry name" value="Phosphatidylinositol 3-kinase Catalytic Subunit, Chain A, domain 1"/>
    <property type="match status" value="1"/>
</dbReference>
<evidence type="ECO:0000313" key="10">
    <source>
        <dbReference type="EMBL" id="KAK2078345.1"/>
    </source>
</evidence>
<dbReference type="InterPro" id="IPR005669">
    <property type="entry name" value="Thiosulph/SO4-bd"/>
</dbReference>
<keyword evidence="6" id="KW-0732">Signal</keyword>
<keyword evidence="5" id="KW-1017">Isopeptide bond</keyword>
<dbReference type="GO" id="GO:1902358">
    <property type="term" value="P:sulfate transmembrane transport"/>
    <property type="evidence" value="ECO:0007669"/>
    <property type="project" value="InterPro"/>
</dbReference>
<evidence type="ECO:0000256" key="1">
    <source>
        <dbReference type="ARBA" id="ARBA00004418"/>
    </source>
</evidence>
<evidence type="ECO:0000256" key="7">
    <source>
        <dbReference type="ARBA" id="ARBA00022764"/>
    </source>
</evidence>
<dbReference type="AlphaFoldDB" id="A0AAD9MKM4"/>
<dbReference type="GO" id="GO:0140104">
    <property type="term" value="F:molecular carrier activity"/>
    <property type="evidence" value="ECO:0007669"/>
    <property type="project" value="InterPro"/>
</dbReference>
<evidence type="ECO:0000256" key="5">
    <source>
        <dbReference type="ARBA" id="ARBA00022499"/>
    </source>
</evidence>
<accession>A0AAD9MKM4</accession>
<sequence length="405" mass="44758">MASFAVTRRAYSRITQLFNREYKAKTGVDVRFRMTFGGSGTQARAVIDGLPADLVSLALPSDVMKIVEAGLMDPAWASRFPHNSIVVESVVSIVTRQGNPKGVRGWQDLIRPGLQVIVANAKTAGVARWIFLALWGVEAARGDAAAIDYVTKVYENVFIQPRDAREASDVFYKQQRGDVLLTYENEAVFTNLVSDESDRLPFISPDNNVRCPVAMVDRHVDENGPDARQAAAAFINYLYTPLAQKHFVGCGFRTHIPELAAESDLPSVKKLWTVEKRLGSWDDVTQKFFSNHGILDKIQTDVAVRQHQQRTGKLVNMGSKVTFKVILTSDPKLPYRVFSVPEQAPFTAVLRFAAEEFKVPAATSAIITNDGVGINPSQTAGEVFLKHGTELRLIPRDRVGSDVPL</sequence>
<evidence type="ECO:0000256" key="6">
    <source>
        <dbReference type="ARBA" id="ARBA00022729"/>
    </source>
</evidence>
<evidence type="ECO:0000256" key="3">
    <source>
        <dbReference type="ARBA" id="ARBA00015319"/>
    </source>
</evidence>
<name>A0AAD9MKM4_PROWI</name>
<evidence type="ECO:0000256" key="2">
    <source>
        <dbReference type="ARBA" id="ARBA00010230"/>
    </source>
</evidence>
<dbReference type="InterPro" id="IPR029071">
    <property type="entry name" value="Ubiquitin-like_domsf"/>
</dbReference>
<keyword evidence="8" id="KW-0833">Ubl conjugation pathway</keyword>
<evidence type="ECO:0000313" key="11">
    <source>
        <dbReference type="Proteomes" id="UP001255856"/>
    </source>
</evidence>
<comment type="similarity">
    <text evidence="2">Belongs to the UFM1 family.</text>
</comment>
<dbReference type="Proteomes" id="UP001255856">
    <property type="component" value="Unassembled WGS sequence"/>
</dbReference>
<comment type="caution">
    <text evidence="10">The sequence shown here is derived from an EMBL/GenBank/DDBJ whole genome shotgun (WGS) entry which is preliminary data.</text>
</comment>
<dbReference type="NCBIfam" id="TIGR00971">
    <property type="entry name" value="3a0106s03"/>
    <property type="match status" value="1"/>
</dbReference>
<proteinExistence type="inferred from homology"/>
<dbReference type="SUPFAM" id="SSF54236">
    <property type="entry name" value="Ubiquitin-like"/>
    <property type="match status" value="1"/>
</dbReference>
<keyword evidence="7" id="KW-0574">Periplasm</keyword>
<dbReference type="PANTHER" id="PTHR30368:SF2">
    <property type="entry name" value="SULFATE-BINDING PROTEIN"/>
    <property type="match status" value="1"/>
</dbReference>